<sequence>MNAYCEARPVLFQPTERADISRLLTCEGEEQQALFQAARAARQAAGMDAVKLRGVIELSNYCQKTCDYCAIRPQNKEMIRYRMDVDTILAITAEIVAEGITTVFLQSGQDPKSDAMVLEAIRRIRQADVNVLLNLGEKSRATYARYVEAGADSYILKFETSDPVLYQNIVGTPLAKRLECARWIQDVGMKLGTGNIIGLPGQTLDTLVDDILLAQELQPDFVSSSPFIPNENTPLEHLGVGDLQLTLNSIAICRLLFPHALIPAVSALEKIKKGGQLMGLNAGANVLTINFTPKDFRDKYAIYSKERFVVSLDHAHATIAAAGLRPRQVANPVEVVSSYN</sequence>
<keyword evidence="1 5" id="KW-0949">S-adenosyl-L-methionine</keyword>
<comment type="cofactor">
    <cofactor evidence="5">
        <name>[4Fe-4S] cluster</name>
        <dbReference type="ChEBI" id="CHEBI:49883"/>
    </cofactor>
    <text evidence="5">Binds 1 [4Fe-4S] cluster. The cluster is coordinated with 3 cysteines and an exchangeable S-adenosyl-L-methionine.</text>
</comment>
<reference evidence="8" key="2">
    <citation type="submission" date="2014-03" db="EMBL/GenBank/DDBJ databases">
        <title>Candidatus Competibacter-lineage genomes retrieved from metagenomes reveal functional metabolic diversity.</title>
        <authorList>
            <person name="McIlroy S.J."/>
            <person name="Albertsen M."/>
            <person name="Andresen E.K."/>
            <person name="Saunders A.M."/>
            <person name="Kristiansen R."/>
            <person name="Stokholm-Bjerregaard M."/>
            <person name="Nielsen K.L."/>
            <person name="Nielsen P.H."/>
        </authorList>
    </citation>
    <scope>NUCLEOTIDE SEQUENCE</scope>
    <source>
        <strain evidence="8">Run_A_D11</strain>
    </source>
</reference>
<dbReference type="CDD" id="cd01335">
    <property type="entry name" value="Radical_SAM"/>
    <property type="match status" value="1"/>
</dbReference>
<keyword evidence="9" id="KW-1185">Reference proteome</keyword>
<dbReference type="STRING" id="1400863.BN873_360038"/>
<dbReference type="PANTHER" id="PTHR43726">
    <property type="entry name" value="3-METHYLORNITHINE SYNTHASE"/>
    <property type="match status" value="1"/>
</dbReference>
<evidence type="ECO:0000256" key="2">
    <source>
        <dbReference type="ARBA" id="ARBA00022723"/>
    </source>
</evidence>
<dbReference type="InterPro" id="IPR013785">
    <property type="entry name" value="Aldolase_TIM"/>
</dbReference>
<evidence type="ECO:0000256" key="6">
    <source>
        <dbReference type="PIRSR" id="PIRSR004762-2"/>
    </source>
</evidence>
<dbReference type="SFLD" id="SFLDS00029">
    <property type="entry name" value="Radical_SAM"/>
    <property type="match status" value="1"/>
</dbReference>
<evidence type="ECO:0000259" key="7">
    <source>
        <dbReference type="PROSITE" id="PS51918"/>
    </source>
</evidence>
<dbReference type="OrthoDB" id="3320990at2"/>
<dbReference type="SFLD" id="SFLDG01280">
    <property type="entry name" value="HydE/PylB-like"/>
    <property type="match status" value="1"/>
</dbReference>
<keyword evidence="4 5" id="KW-0411">Iron-sulfur</keyword>
<name>W6M8H5_9GAMM</name>
<dbReference type="Proteomes" id="UP000035760">
    <property type="component" value="Unassembled WGS sequence"/>
</dbReference>
<dbReference type="GO" id="GO:0046872">
    <property type="term" value="F:metal ion binding"/>
    <property type="evidence" value="ECO:0007669"/>
    <property type="project" value="UniProtKB-KW"/>
</dbReference>
<dbReference type="InterPro" id="IPR058240">
    <property type="entry name" value="rSAM_sf"/>
</dbReference>
<dbReference type="RefSeq" id="WP_048673494.1">
    <property type="nucleotide sequence ID" value="NZ_CBTJ020000043.1"/>
</dbReference>
<feature type="binding site" evidence="6">
    <location>
        <position position="177"/>
    </location>
    <ligand>
        <name>S-adenosyl-L-methionine</name>
        <dbReference type="ChEBI" id="CHEBI:59789"/>
    </ligand>
</feature>
<evidence type="ECO:0000313" key="9">
    <source>
        <dbReference type="Proteomes" id="UP000035760"/>
    </source>
</evidence>
<organism evidence="8 9">
    <name type="scientific">Candidatus Competibacter denitrificans Run_A_D11</name>
    <dbReference type="NCBI Taxonomy" id="1400863"/>
    <lineage>
        <taxon>Bacteria</taxon>
        <taxon>Pseudomonadati</taxon>
        <taxon>Pseudomonadota</taxon>
        <taxon>Gammaproteobacteria</taxon>
        <taxon>Candidatus Competibacteraceae</taxon>
        <taxon>Candidatus Competibacter</taxon>
    </lineage>
</organism>
<proteinExistence type="predicted"/>
<evidence type="ECO:0000256" key="3">
    <source>
        <dbReference type="ARBA" id="ARBA00023004"/>
    </source>
</evidence>
<feature type="binding site" evidence="5">
    <location>
        <position position="66"/>
    </location>
    <ligand>
        <name>[4Fe-4S] cluster</name>
        <dbReference type="ChEBI" id="CHEBI:49883"/>
        <note>4Fe-4S-S-AdoMet</note>
    </ligand>
</feature>
<feature type="binding site" evidence="5">
    <location>
        <position position="62"/>
    </location>
    <ligand>
        <name>[4Fe-4S] cluster</name>
        <dbReference type="ChEBI" id="CHEBI:49883"/>
        <note>4Fe-4S-S-AdoMet</note>
    </ligand>
</feature>
<dbReference type="PIRSF" id="PIRSF004762">
    <property type="entry name" value="CHP00423"/>
    <property type="match status" value="1"/>
</dbReference>
<dbReference type="AlphaFoldDB" id="W6M8H5"/>
<dbReference type="GO" id="GO:0051539">
    <property type="term" value="F:4 iron, 4 sulfur cluster binding"/>
    <property type="evidence" value="ECO:0007669"/>
    <property type="project" value="UniProtKB-KW"/>
</dbReference>
<dbReference type="SFLD" id="SFLDG01060">
    <property type="entry name" value="BATS_domain_containing"/>
    <property type="match status" value="1"/>
</dbReference>
<reference evidence="8" key="1">
    <citation type="submission" date="2013-07" db="EMBL/GenBank/DDBJ databases">
        <authorList>
            <person name="McIlroy S."/>
        </authorList>
    </citation>
    <scope>NUCLEOTIDE SEQUENCE [LARGE SCALE GENOMIC DNA]</scope>
    <source>
        <strain evidence="8">Run_A_D11</strain>
    </source>
</reference>
<protein>
    <submittedName>
        <fullName evidence="8">Radical SAM domain protein</fullName>
    </submittedName>
</protein>
<dbReference type="InterPro" id="IPR006638">
    <property type="entry name" value="Elp3/MiaA/NifB-like_rSAM"/>
</dbReference>
<keyword evidence="2" id="KW-0479">Metal-binding</keyword>
<evidence type="ECO:0000256" key="1">
    <source>
        <dbReference type="ARBA" id="ARBA00022691"/>
    </source>
</evidence>
<accession>W6M8H5</accession>
<keyword evidence="5" id="KW-0004">4Fe-4S</keyword>
<dbReference type="InterPro" id="IPR007197">
    <property type="entry name" value="rSAM"/>
</dbReference>
<evidence type="ECO:0000256" key="5">
    <source>
        <dbReference type="PIRSR" id="PIRSR004762-1"/>
    </source>
</evidence>
<gene>
    <name evidence="8" type="ORF">BN873_360038</name>
</gene>
<feature type="binding site" evidence="5">
    <location>
        <position position="69"/>
    </location>
    <ligand>
        <name>[4Fe-4S] cluster</name>
        <dbReference type="ChEBI" id="CHEBI:49883"/>
        <note>4Fe-4S-S-AdoMet</note>
    </ligand>
</feature>
<dbReference type="Pfam" id="PF04055">
    <property type="entry name" value="Radical_SAM"/>
    <property type="match status" value="1"/>
</dbReference>
<dbReference type="GO" id="GO:0016740">
    <property type="term" value="F:transferase activity"/>
    <property type="evidence" value="ECO:0007669"/>
    <property type="project" value="TreeGrafter"/>
</dbReference>
<feature type="binding site" evidence="6">
    <location>
        <position position="159"/>
    </location>
    <ligand>
        <name>S-adenosyl-L-methionine</name>
        <dbReference type="ChEBI" id="CHEBI:59789"/>
    </ligand>
</feature>
<dbReference type="PANTHER" id="PTHR43726:SF1">
    <property type="entry name" value="BIOTIN SYNTHASE"/>
    <property type="match status" value="1"/>
</dbReference>
<feature type="binding site" evidence="6">
    <location>
        <position position="288"/>
    </location>
    <ligand>
        <name>(3R)-3-methyl-D-ornithine</name>
        <dbReference type="ChEBI" id="CHEBI:64642"/>
    </ligand>
</feature>
<dbReference type="PROSITE" id="PS51918">
    <property type="entry name" value="RADICAL_SAM"/>
    <property type="match status" value="1"/>
</dbReference>
<dbReference type="SMART" id="SM00729">
    <property type="entry name" value="Elp3"/>
    <property type="match status" value="1"/>
</dbReference>
<evidence type="ECO:0000313" key="8">
    <source>
        <dbReference type="EMBL" id="CDI02944.1"/>
    </source>
</evidence>
<comment type="caution">
    <text evidence="8">The sequence shown here is derived from an EMBL/GenBank/DDBJ whole genome shotgun (WGS) entry which is preliminary data.</text>
</comment>
<dbReference type="Gene3D" id="3.20.20.70">
    <property type="entry name" value="Aldolase class I"/>
    <property type="match status" value="1"/>
</dbReference>
<dbReference type="InterPro" id="IPR034422">
    <property type="entry name" value="HydE/PylB-like"/>
</dbReference>
<keyword evidence="3 5" id="KW-0408">Iron</keyword>
<dbReference type="SUPFAM" id="SSF102114">
    <property type="entry name" value="Radical SAM enzymes"/>
    <property type="match status" value="1"/>
</dbReference>
<feature type="domain" description="Radical SAM core" evidence="7">
    <location>
        <begin position="48"/>
        <end position="266"/>
    </location>
</feature>
<evidence type="ECO:0000256" key="4">
    <source>
        <dbReference type="ARBA" id="ARBA00023014"/>
    </source>
</evidence>
<dbReference type="EMBL" id="CBTJ020000043">
    <property type="protein sequence ID" value="CDI02944.1"/>
    <property type="molecule type" value="Genomic_DNA"/>
</dbReference>